<organism evidence="3 4">
    <name type="scientific">Thermoflavimicrobium daqui</name>
    <dbReference type="NCBI Taxonomy" id="2137476"/>
    <lineage>
        <taxon>Bacteria</taxon>
        <taxon>Bacillati</taxon>
        <taxon>Bacillota</taxon>
        <taxon>Bacilli</taxon>
        <taxon>Bacillales</taxon>
        <taxon>Thermoactinomycetaceae</taxon>
        <taxon>Thermoflavimicrobium</taxon>
    </lineage>
</organism>
<reference evidence="3 4" key="2">
    <citation type="submission" date="2018-06" db="EMBL/GenBank/DDBJ databases">
        <authorList>
            <person name="Zhirakovskaya E."/>
        </authorList>
    </citation>
    <scope>NUCLEOTIDE SEQUENCE [LARGE SCALE GENOMIC DNA]</scope>
    <source>
        <strain evidence="3 4">FBKL4.011</strain>
    </source>
</reference>
<feature type="domain" description="Teneurin-like YD-shell" evidence="2">
    <location>
        <begin position="495"/>
        <end position="770"/>
    </location>
</feature>
<feature type="domain" description="Teneurin-like YD-shell" evidence="2">
    <location>
        <begin position="209"/>
        <end position="335"/>
    </location>
</feature>
<dbReference type="SUPFAM" id="SSF50969">
    <property type="entry name" value="YVTN repeat-like/Quinoprotein amine dehydrogenase"/>
    <property type="match status" value="1"/>
</dbReference>
<dbReference type="AlphaFoldDB" id="A0A364K1A6"/>
<dbReference type="InterPro" id="IPR050708">
    <property type="entry name" value="T6SS_VgrG/RHS"/>
</dbReference>
<feature type="domain" description="Teneurin-like YD-shell" evidence="2">
    <location>
        <begin position="336"/>
        <end position="468"/>
    </location>
</feature>
<evidence type="ECO:0000256" key="1">
    <source>
        <dbReference type="ARBA" id="ARBA00022737"/>
    </source>
</evidence>
<dbReference type="InterPro" id="IPR056823">
    <property type="entry name" value="TEN-like_YD-shell"/>
</dbReference>
<gene>
    <name evidence="3" type="ORF">DL897_16105</name>
</gene>
<dbReference type="NCBIfam" id="TIGR03696">
    <property type="entry name" value="Rhs_assc_core"/>
    <property type="match status" value="1"/>
</dbReference>
<dbReference type="NCBIfam" id="TIGR01643">
    <property type="entry name" value="YD_repeat_2x"/>
    <property type="match status" value="4"/>
</dbReference>
<dbReference type="OrthoDB" id="41445at2"/>
<reference evidence="3 4" key="1">
    <citation type="submission" date="2018-06" db="EMBL/GenBank/DDBJ databases">
        <title>Thermoflavimicrobium daqus sp. nov., a thermophilic microbe isolated from Moutai-flavour Daqu.</title>
        <authorList>
            <person name="Wang X."/>
            <person name="Zhou H."/>
        </authorList>
    </citation>
    <scope>NUCLEOTIDE SEQUENCE [LARGE SCALE GENOMIC DNA]</scope>
    <source>
        <strain evidence="3 4">FBKL4.011</strain>
    </source>
</reference>
<dbReference type="PANTHER" id="PTHR32305:SF17">
    <property type="entry name" value="TRNA NUCLEASE WAPA"/>
    <property type="match status" value="1"/>
</dbReference>
<evidence type="ECO:0000313" key="3">
    <source>
        <dbReference type="EMBL" id="RAL21478.1"/>
    </source>
</evidence>
<dbReference type="InterPro" id="IPR022385">
    <property type="entry name" value="Rhs_assc_core"/>
</dbReference>
<accession>A0A364K1A6</accession>
<protein>
    <recommendedName>
        <fullName evidence="2">Teneurin-like YD-shell domain-containing protein</fullName>
    </recommendedName>
</protein>
<evidence type="ECO:0000259" key="2">
    <source>
        <dbReference type="Pfam" id="PF25023"/>
    </source>
</evidence>
<dbReference type="Gene3D" id="2.180.10.10">
    <property type="entry name" value="RHS repeat-associated core"/>
    <property type="match status" value="2"/>
</dbReference>
<evidence type="ECO:0000313" key="4">
    <source>
        <dbReference type="Proteomes" id="UP000251213"/>
    </source>
</evidence>
<dbReference type="Pfam" id="PF25023">
    <property type="entry name" value="TEN_YD-shell"/>
    <property type="match status" value="3"/>
</dbReference>
<dbReference type="RefSeq" id="WP_113660151.1">
    <property type="nucleotide sequence ID" value="NZ_KZ845675.1"/>
</dbReference>
<name>A0A364K1A6_9BACL</name>
<dbReference type="InterPro" id="IPR006530">
    <property type="entry name" value="YD"/>
</dbReference>
<sequence>MEPSAFPSGTTHIQIRGYITGGKTNEYSGEYWFDGLQIEEGHYGGYNVVENPNFERDTDPVDKIPDRWLLNGDTSKGDGLDSTEKHHGTKSVKLVGESSQYRSVHQDINIKGDAGAILTISVFSKAQNPNPKGGIYGYIITTYDTRIIDTEVEKFTFHFDKSKSHDWQHIARQIKTTKPFDKVRIYYQYSEQSGTAWFDTAKVIPGSVTTTHVYDATGNYDIKTTDAEGRVVEKTYDTVGNVTSEKQGNSTTTNEYDGLNRLTKVTDAKQGVTQYEYDANGNQIKSINANNKVSTYTYNEQNQVKTATDPLNRTTKHEYDINGNLTKIESPNGTKIEHGYNAVDRQTSTSYNGKQKYTFEYDPNGNVTKETDVESNQVTTFTYDQDNKLKTVNEGNGHSTEYTYDKNGNVTDRKHIAGSTVIQSLFTYNSLNQLMQIKENGADRAWFTYEENDKVASRKNGDGTYSFYRYHGAGDVVQLVNYDRDGNPRDSFVYHYDNKGNITSVKSDKGTITYQYDELDQLVKESYSDGTVYEYTYDAVGNCLSKKVTKNGQANTTTYTYNDANELTAVNGTTYEHDPNGNLVKDDRFIYVYDAQDRLTAVKDLQGNTVASYTYRADGMRKTMTTSSGTITFHYDENKNVIYETDQNNNILASYTYNGIQPVSMTRDGKTYYYQLNNHGDVIALTDSSGAVVATYEYDAYGNITKETGTITNPYRYAGYRYDQETGLYYLQARYYNPDTGRFLTLDPDPGDEDDPKTQNGYNYANNNPVMFVDPDGHWGILIRLAFEGIKWGARTPIGRSIINWGVRKFAKAFSSRWTPRKKTYKKRVIYRPARSSISWGKRVVYRSKGGKQNKRDSAFVGMSEEQLLKMKKMHQTQRKDVS</sequence>
<dbReference type="EMBL" id="QJKK01000013">
    <property type="protein sequence ID" value="RAL21478.1"/>
    <property type="molecule type" value="Genomic_DNA"/>
</dbReference>
<comment type="caution">
    <text evidence="3">The sequence shown here is derived from an EMBL/GenBank/DDBJ whole genome shotgun (WGS) entry which is preliminary data.</text>
</comment>
<proteinExistence type="predicted"/>
<dbReference type="InterPro" id="IPR011044">
    <property type="entry name" value="Quino_amine_DH_bsu"/>
</dbReference>
<dbReference type="Proteomes" id="UP000251213">
    <property type="component" value="Unassembled WGS sequence"/>
</dbReference>
<dbReference type="PANTHER" id="PTHR32305">
    <property type="match status" value="1"/>
</dbReference>
<keyword evidence="1" id="KW-0677">Repeat</keyword>
<keyword evidence="4" id="KW-1185">Reference proteome</keyword>